<dbReference type="Proteomes" id="UP000518878">
    <property type="component" value="Unassembled WGS sequence"/>
</dbReference>
<evidence type="ECO:0000313" key="1">
    <source>
        <dbReference type="EMBL" id="NID14978.1"/>
    </source>
</evidence>
<evidence type="ECO:0000313" key="2">
    <source>
        <dbReference type="Proteomes" id="UP000518878"/>
    </source>
</evidence>
<name>A0A7X5QT75_9GAMM</name>
<gene>
    <name evidence="1" type="ORF">HBF32_05790</name>
</gene>
<reference evidence="1 2" key="1">
    <citation type="journal article" date="2006" name="Int. J. Syst. Evol. Microbiol.">
        <title>Dyella yeojuensis sp. nov., isolated from greenhouse soil in Korea.</title>
        <authorList>
            <person name="Kim B.Y."/>
            <person name="Weon H.Y."/>
            <person name="Lee K.H."/>
            <person name="Seok S.J."/>
            <person name="Kwon S.W."/>
            <person name="Go S.J."/>
            <person name="Stackebrandt E."/>
        </authorList>
    </citation>
    <scope>NUCLEOTIDE SEQUENCE [LARGE SCALE GENOMIC DNA]</scope>
    <source>
        <strain evidence="1 2">DSM 17673</strain>
    </source>
</reference>
<accession>A0A7X5QT75</accession>
<dbReference type="AlphaFoldDB" id="A0A7X5QT75"/>
<dbReference type="RefSeq" id="WP_166698758.1">
    <property type="nucleotide sequence ID" value="NZ_JAAQTL010000001.1"/>
</dbReference>
<sequence length="84" mass="9106">MNPTLKARLRAFWRAVLPWLRLRLQQPTTYIGLVVKVAAIFGLTVTDSAAGQLAEFAAVIVGAVLIAWDQGKAQRIDDTDQAGA</sequence>
<keyword evidence="2" id="KW-1185">Reference proteome</keyword>
<comment type="caution">
    <text evidence="1">The sequence shown here is derived from an EMBL/GenBank/DDBJ whole genome shotgun (WGS) entry which is preliminary data.</text>
</comment>
<organism evidence="1 2">
    <name type="scientific">Luteibacter yeojuensis</name>
    <dbReference type="NCBI Taxonomy" id="345309"/>
    <lineage>
        <taxon>Bacteria</taxon>
        <taxon>Pseudomonadati</taxon>
        <taxon>Pseudomonadota</taxon>
        <taxon>Gammaproteobacteria</taxon>
        <taxon>Lysobacterales</taxon>
        <taxon>Rhodanobacteraceae</taxon>
        <taxon>Luteibacter</taxon>
    </lineage>
</organism>
<proteinExistence type="predicted"/>
<protein>
    <submittedName>
        <fullName evidence="1">Uncharacterized protein</fullName>
    </submittedName>
</protein>
<dbReference type="EMBL" id="JAAQTL010000001">
    <property type="protein sequence ID" value="NID14978.1"/>
    <property type="molecule type" value="Genomic_DNA"/>
</dbReference>